<protein>
    <recommendedName>
        <fullName evidence="2">Retrotransposon gag domain-containing protein</fullName>
    </recommendedName>
</protein>
<dbReference type="EMBL" id="NBNE01003616">
    <property type="protein sequence ID" value="OWZ07237.1"/>
    <property type="molecule type" value="Genomic_DNA"/>
</dbReference>
<sequence>MAFELRLQNGALHWYRQLPRKTSRTWKPLSDAFIKYYSSKFNQSAKARYYSARREDKEHVCDYLNRLNGYARNAGVQFENGGREAKHHVEHFLDTCDDRGLEERLCNVRVKDIHDLEGVINDILKRRDRKSKRDSSVRRSSGQDGSRRRDRGRNEDSRSNYRRDEHRRDESPYRPRITVQALSDLVTALNETSVGSQTSQQASYDKEYELNEDSLGDGERRDDEDRYSNKGSEYDYAGEDERGHVAAANDHERHVAAEGTFARSDNRRPRSDGHLNNDRGFARDNRNGRQQYGEVKWPEYREMGFVNTTEIVEGNNRSLSENEVGEVDAGEYDGCLTEVSASSWGPNGTSSRSLVQTAKLLPGERPGWWSSPRYDKRKIMRAVVMGAIDDTRTGILLDIGANVSVISAAYAKRLRLQEESDHGRSLEVQGINPGVLEPRRRTLIKISVGWERVDEFEMWIMEHSAGVDIVLGPDFMIPAGVRLDLFHGTARLPEEVTVPLVKSAGAANDEPYGAQVVGGPTEDLYIPRGEWREFRLPRKRPSKPVWIRLTNVSDGTARCYKYSSGMLWIPKGELPRELGYVRLDSEFSDTGDEETDPAEDSANMLELTYISVVQEIEAEIAAGDKGTYDDWYEHIPNEMELADYADELAFLPDLTEPSSTVLDYTGPNVVNESLSEDEQRKRVEVLQRHEEIMIATGNALPPSAYGVVCDIDVQGHMPIKQRAR</sequence>
<feature type="region of interest" description="Disordered" evidence="1">
    <location>
        <begin position="192"/>
        <end position="240"/>
    </location>
</feature>
<dbReference type="SUPFAM" id="SSF50630">
    <property type="entry name" value="Acid proteases"/>
    <property type="match status" value="1"/>
</dbReference>
<feature type="compositionally biased region" description="Basic and acidic residues" evidence="1">
    <location>
        <begin position="152"/>
        <end position="173"/>
    </location>
</feature>
<reference evidence="4" key="1">
    <citation type="submission" date="2017-03" db="EMBL/GenBank/DDBJ databases">
        <title>Phytopthora megakarya and P. palmivora, two closely related causual agents of cacao black pod achieved similar genome size and gene model numbers by different mechanisms.</title>
        <authorList>
            <person name="Ali S."/>
            <person name="Shao J."/>
            <person name="Larry D.J."/>
            <person name="Kronmiller B."/>
            <person name="Shen D."/>
            <person name="Strem M.D."/>
            <person name="Melnick R.L."/>
            <person name="Guiltinan M.J."/>
            <person name="Tyler B.M."/>
            <person name="Meinhardt L.W."/>
            <person name="Bailey B.A."/>
        </authorList>
    </citation>
    <scope>NUCLEOTIDE SEQUENCE [LARGE SCALE GENOMIC DNA]</scope>
    <source>
        <strain evidence="4">zdho120</strain>
    </source>
</reference>
<feature type="compositionally biased region" description="Basic and acidic residues" evidence="1">
    <location>
        <begin position="264"/>
        <end position="287"/>
    </location>
</feature>
<evidence type="ECO:0000313" key="3">
    <source>
        <dbReference type="EMBL" id="OWZ07237.1"/>
    </source>
</evidence>
<dbReference type="Gene3D" id="2.40.70.10">
    <property type="entry name" value="Acid Proteases"/>
    <property type="match status" value="1"/>
</dbReference>
<gene>
    <name evidence="3" type="ORF">PHMEG_00020392</name>
</gene>
<dbReference type="STRING" id="4795.A0A225VR12"/>
<feature type="compositionally biased region" description="Polar residues" evidence="1">
    <location>
        <begin position="192"/>
        <end position="203"/>
    </location>
</feature>
<feature type="compositionally biased region" description="Basic and acidic residues" evidence="1">
    <location>
        <begin position="217"/>
        <end position="228"/>
    </location>
</feature>
<dbReference type="InterPro" id="IPR005162">
    <property type="entry name" value="Retrotrans_gag_dom"/>
</dbReference>
<dbReference type="AlphaFoldDB" id="A0A225VR12"/>
<dbReference type="InterPro" id="IPR021109">
    <property type="entry name" value="Peptidase_aspartic_dom_sf"/>
</dbReference>
<proteinExistence type="predicted"/>
<dbReference type="Pfam" id="PF13650">
    <property type="entry name" value="Asp_protease_2"/>
    <property type="match status" value="1"/>
</dbReference>
<feature type="region of interest" description="Disordered" evidence="1">
    <location>
        <begin position="127"/>
        <end position="176"/>
    </location>
</feature>
<name>A0A225VR12_9STRA</name>
<dbReference type="OrthoDB" id="117285at2759"/>
<keyword evidence="4" id="KW-1185">Reference proteome</keyword>
<evidence type="ECO:0000256" key="1">
    <source>
        <dbReference type="SAM" id="MobiDB-lite"/>
    </source>
</evidence>
<evidence type="ECO:0000259" key="2">
    <source>
        <dbReference type="Pfam" id="PF03732"/>
    </source>
</evidence>
<dbReference type="Pfam" id="PF03732">
    <property type="entry name" value="Retrotrans_gag"/>
    <property type="match status" value="1"/>
</dbReference>
<evidence type="ECO:0000313" key="4">
    <source>
        <dbReference type="Proteomes" id="UP000198211"/>
    </source>
</evidence>
<comment type="caution">
    <text evidence="3">The sequence shown here is derived from an EMBL/GenBank/DDBJ whole genome shotgun (WGS) entry which is preliminary data.</text>
</comment>
<feature type="domain" description="Retrotransposon gag" evidence="2">
    <location>
        <begin position="3"/>
        <end position="75"/>
    </location>
</feature>
<organism evidence="3 4">
    <name type="scientific">Phytophthora megakarya</name>
    <dbReference type="NCBI Taxonomy" id="4795"/>
    <lineage>
        <taxon>Eukaryota</taxon>
        <taxon>Sar</taxon>
        <taxon>Stramenopiles</taxon>
        <taxon>Oomycota</taxon>
        <taxon>Peronosporomycetes</taxon>
        <taxon>Peronosporales</taxon>
        <taxon>Peronosporaceae</taxon>
        <taxon>Phytophthora</taxon>
    </lineage>
</organism>
<feature type="region of interest" description="Disordered" evidence="1">
    <location>
        <begin position="257"/>
        <end position="292"/>
    </location>
</feature>
<dbReference type="Proteomes" id="UP000198211">
    <property type="component" value="Unassembled WGS sequence"/>
</dbReference>
<accession>A0A225VR12</accession>